<feature type="region of interest" description="Disordered" evidence="1">
    <location>
        <begin position="24"/>
        <end position="43"/>
    </location>
</feature>
<accession>A0A820RVB6</accession>
<protein>
    <submittedName>
        <fullName evidence="2">Uncharacterized protein</fullName>
    </submittedName>
</protein>
<organism evidence="2 3">
    <name type="scientific">Adineta steineri</name>
    <dbReference type="NCBI Taxonomy" id="433720"/>
    <lineage>
        <taxon>Eukaryota</taxon>
        <taxon>Metazoa</taxon>
        <taxon>Spiralia</taxon>
        <taxon>Gnathifera</taxon>
        <taxon>Rotifera</taxon>
        <taxon>Eurotatoria</taxon>
        <taxon>Bdelloidea</taxon>
        <taxon>Adinetida</taxon>
        <taxon>Adinetidae</taxon>
        <taxon>Adineta</taxon>
    </lineage>
</organism>
<dbReference type="EMBL" id="CAJOBB010030202">
    <property type="protein sequence ID" value="CAF4442033.1"/>
    <property type="molecule type" value="Genomic_DNA"/>
</dbReference>
<feature type="non-terminal residue" evidence="2">
    <location>
        <position position="1"/>
    </location>
</feature>
<evidence type="ECO:0000313" key="3">
    <source>
        <dbReference type="Proteomes" id="UP000663868"/>
    </source>
</evidence>
<sequence length="146" mass="15854">IFVLVAVCSGRSIKDDLTPANLHRRRTGSISQTKNQVDQHHNTADKRDNLKDYLSSAEGQAVLSSPEVNAYLAQLNAGKRDNLKDYLSSAEGQAVLSSPEVNAYLAQLNAGKRDNLKDYLSSPQGQALLSNPDINAALAKYQGSKR</sequence>
<feature type="non-terminal residue" evidence="2">
    <location>
        <position position="146"/>
    </location>
</feature>
<evidence type="ECO:0000313" key="2">
    <source>
        <dbReference type="EMBL" id="CAF4442033.1"/>
    </source>
</evidence>
<name>A0A820RVB6_9BILA</name>
<comment type="caution">
    <text evidence="2">The sequence shown here is derived from an EMBL/GenBank/DDBJ whole genome shotgun (WGS) entry which is preliminary data.</text>
</comment>
<reference evidence="2" key="1">
    <citation type="submission" date="2021-02" db="EMBL/GenBank/DDBJ databases">
        <authorList>
            <person name="Nowell W R."/>
        </authorList>
    </citation>
    <scope>NUCLEOTIDE SEQUENCE</scope>
</reference>
<dbReference type="AlphaFoldDB" id="A0A820RVB6"/>
<gene>
    <name evidence="2" type="ORF">KXQ929_LOCUS53449</name>
</gene>
<proteinExistence type="predicted"/>
<dbReference type="Proteomes" id="UP000663868">
    <property type="component" value="Unassembled WGS sequence"/>
</dbReference>
<evidence type="ECO:0000256" key="1">
    <source>
        <dbReference type="SAM" id="MobiDB-lite"/>
    </source>
</evidence>